<name>A0A3L7AUU6_9MICO</name>
<accession>A0A3L7AUU6</accession>
<feature type="transmembrane region" description="Helical" evidence="1">
    <location>
        <begin position="120"/>
        <end position="151"/>
    </location>
</feature>
<dbReference type="Pfam" id="PF12730">
    <property type="entry name" value="ABC2_membrane_4"/>
    <property type="match status" value="1"/>
</dbReference>
<feature type="transmembrane region" description="Helical" evidence="1">
    <location>
        <begin position="37"/>
        <end position="58"/>
    </location>
</feature>
<keyword evidence="1" id="KW-0472">Membrane</keyword>
<feature type="transmembrane region" description="Helical" evidence="1">
    <location>
        <begin position="78"/>
        <end position="99"/>
    </location>
</feature>
<comment type="caution">
    <text evidence="2">The sequence shown here is derived from an EMBL/GenBank/DDBJ whole genome shotgun (WGS) entry which is preliminary data.</text>
</comment>
<evidence type="ECO:0000313" key="3">
    <source>
        <dbReference type="Proteomes" id="UP000269438"/>
    </source>
</evidence>
<sequence length="271" mass="27828">MTATATIQAPPRASYRLSFGGLLNSEWIKLRTLRSTLWSFAIMILLSGGLGLLMASTIDTAGTGDFAMSPLNVVQAATSGSVMFGQLIAAVLGALVITGEYSTGMIRTTLTAAPKRLGAFIAKAVVLFISTGIVALVSAAASYLAVALILMGRGQSAPLFDGDVLPHVLGGALYVACVALFALGLGTLIRSGAGAIAGALGTILVLPLVLALVPVEWINNLRPFLLDAAGSRLSSGMMGDDWTFATSALLMAGWTLVSLILGAFALLKRDA</sequence>
<dbReference type="EMBL" id="RCUY01000002">
    <property type="protein sequence ID" value="RLP83954.1"/>
    <property type="molecule type" value="Genomic_DNA"/>
</dbReference>
<evidence type="ECO:0000313" key="2">
    <source>
        <dbReference type="EMBL" id="RLP83954.1"/>
    </source>
</evidence>
<dbReference type="RefSeq" id="WP_121687575.1">
    <property type="nucleotide sequence ID" value="NZ_RCUY01000002.1"/>
</dbReference>
<reference evidence="2 3" key="1">
    <citation type="submission" date="2018-10" db="EMBL/GenBank/DDBJ databases">
        <authorList>
            <person name="Li J."/>
        </authorList>
    </citation>
    <scope>NUCLEOTIDE SEQUENCE [LARGE SCALE GENOMIC DNA]</scope>
    <source>
        <strain evidence="2 3">JCM 11654</strain>
    </source>
</reference>
<dbReference type="AlphaFoldDB" id="A0A3L7AUU6"/>
<dbReference type="OrthoDB" id="3297477at2"/>
<dbReference type="PANTHER" id="PTHR37305">
    <property type="entry name" value="INTEGRAL MEMBRANE PROTEIN-RELATED"/>
    <property type="match status" value="1"/>
</dbReference>
<dbReference type="GO" id="GO:0140359">
    <property type="term" value="F:ABC-type transporter activity"/>
    <property type="evidence" value="ECO:0007669"/>
    <property type="project" value="InterPro"/>
</dbReference>
<gene>
    <name evidence="2" type="ORF">D9V34_03905</name>
</gene>
<proteinExistence type="predicted"/>
<keyword evidence="3" id="KW-1185">Reference proteome</keyword>
<feature type="transmembrane region" description="Helical" evidence="1">
    <location>
        <begin position="171"/>
        <end position="189"/>
    </location>
</feature>
<dbReference type="Proteomes" id="UP000269438">
    <property type="component" value="Unassembled WGS sequence"/>
</dbReference>
<feature type="transmembrane region" description="Helical" evidence="1">
    <location>
        <begin position="196"/>
        <end position="215"/>
    </location>
</feature>
<feature type="transmembrane region" description="Helical" evidence="1">
    <location>
        <begin position="242"/>
        <end position="267"/>
    </location>
</feature>
<keyword evidence="1" id="KW-1133">Transmembrane helix</keyword>
<dbReference type="PANTHER" id="PTHR37305:SF1">
    <property type="entry name" value="MEMBRANE PROTEIN"/>
    <property type="match status" value="1"/>
</dbReference>
<keyword evidence="1" id="KW-0812">Transmembrane</keyword>
<organism evidence="2 3">
    <name type="scientific">Mycetocola lacteus</name>
    <dbReference type="NCBI Taxonomy" id="76637"/>
    <lineage>
        <taxon>Bacteria</taxon>
        <taxon>Bacillati</taxon>
        <taxon>Actinomycetota</taxon>
        <taxon>Actinomycetes</taxon>
        <taxon>Micrococcales</taxon>
        <taxon>Microbacteriaceae</taxon>
        <taxon>Mycetocola</taxon>
    </lineage>
</organism>
<dbReference type="GO" id="GO:0005886">
    <property type="term" value="C:plasma membrane"/>
    <property type="evidence" value="ECO:0007669"/>
    <property type="project" value="UniProtKB-SubCell"/>
</dbReference>
<evidence type="ECO:0000256" key="1">
    <source>
        <dbReference type="SAM" id="Phobius"/>
    </source>
</evidence>
<protein>
    <submittedName>
        <fullName evidence="2">ABC transporter permease</fullName>
    </submittedName>
</protein>